<keyword evidence="1" id="KW-0812">Transmembrane</keyword>
<dbReference type="Pfam" id="PF06946">
    <property type="entry name" value="Phage_holin_5_1"/>
    <property type="match status" value="1"/>
</dbReference>
<name>A0AAW3MF73_9BACL</name>
<evidence type="ECO:0000256" key="1">
    <source>
        <dbReference type="SAM" id="Phobius"/>
    </source>
</evidence>
<keyword evidence="1" id="KW-1133">Transmembrane helix</keyword>
<dbReference type="Proteomes" id="UP000072605">
    <property type="component" value="Unassembled WGS sequence"/>
</dbReference>
<protein>
    <submittedName>
        <fullName evidence="2">Holin</fullName>
    </submittedName>
</protein>
<evidence type="ECO:0000313" key="3">
    <source>
        <dbReference type="Proteomes" id="UP000072605"/>
    </source>
</evidence>
<dbReference type="RefSeq" id="WP_058713171.1">
    <property type="nucleotide sequence ID" value="NZ_LDQV01000012.1"/>
</dbReference>
<proteinExistence type="predicted"/>
<sequence>MMTVLILATVIAPVTMGVIEVFKQAFNLKKNFLPLLGVIVGLAIGFLAAPISDIDIYLRLWAGALSGLSASGLYELTSKRDGTTKS</sequence>
<organism evidence="2 3">
    <name type="scientific">Exiguobacterium indicum</name>
    <dbReference type="NCBI Taxonomy" id="296995"/>
    <lineage>
        <taxon>Bacteria</taxon>
        <taxon>Bacillati</taxon>
        <taxon>Bacillota</taxon>
        <taxon>Bacilli</taxon>
        <taxon>Bacillales</taxon>
        <taxon>Bacillales Family XII. Incertae Sedis</taxon>
        <taxon>Exiguobacterium</taxon>
    </lineage>
</organism>
<dbReference type="InterPro" id="IPR009708">
    <property type="entry name" value="Phage_A118_holin/antiholin"/>
</dbReference>
<comment type="caution">
    <text evidence="2">The sequence shown here is derived from an EMBL/GenBank/DDBJ whole genome shotgun (WGS) entry which is preliminary data.</text>
</comment>
<feature type="transmembrane region" description="Helical" evidence="1">
    <location>
        <begin position="33"/>
        <end position="51"/>
    </location>
</feature>
<keyword evidence="1" id="KW-0472">Membrane</keyword>
<dbReference type="EMBL" id="LDQV01000012">
    <property type="protein sequence ID" value="KTR27884.1"/>
    <property type="molecule type" value="Genomic_DNA"/>
</dbReference>
<gene>
    <name evidence="2" type="ORF">RSA11_04255</name>
</gene>
<accession>A0AAW3MF73</accession>
<dbReference type="AlphaFoldDB" id="A0AAW3MF73"/>
<evidence type="ECO:0000313" key="2">
    <source>
        <dbReference type="EMBL" id="KTR27884.1"/>
    </source>
</evidence>
<reference evidence="2 3" key="1">
    <citation type="journal article" date="2016" name="Front. Microbiol.">
        <title>Genomic Resource of Rice Seed Associated Bacteria.</title>
        <authorList>
            <person name="Midha S."/>
            <person name="Bansal K."/>
            <person name="Sharma S."/>
            <person name="Kumar N."/>
            <person name="Patil P.P."/>
            <person name="Chaudhry V."/>
            <person name="Patil P.B."/>
        </authorList>
    </citation>
    <scope>NUCLEOTIDE SEQUENCE [LARGE SCALE GENOMIC DNA]</scope>
    <source>
        <strain evidence="2 3">RSA11</strain>
    </source>
</reference>